<evidence type="ECO:0000256" key="2">
    <source>
        <dbReference type="ARBA" id="ARBA00022692"/>
    </source>
</evidence>
<evidence type="ECO:0000256" key="6">
    <source>
        <dbReference type="ARBA" id="ARBA00023136"/>
    </source>
</evidence>
<dbReference type="PANTHER" id="PTHR11506">
    <property type="entry name" value="LYSOSOME-ASSOCIATED MEMBRANE GLYCOPROTEIN"/>
    <property type="match status" value="1"/>
</dbReference>
<evidence type="ECO:0000313" key="15">
    <source>
        <dbReference type="Proteomes" id="UP000295070"/>
    </source>
</evidence>
<feature type="chain" id="PRO_5019811006" description="Lysosome-associated membrane glycoprotein 1" evidence="11">
    <location>
        <begin position="22"/>
        <end position="255"/>
    </location>
</feature>
<keyword evidence="3 11" id="KW-0732">Signal</keyword>
<dbReference type="GO" id="GO:0005765">
    <property type="term" value="C:lysosomal membrane"/>
    <property type="evidence" value="ECO:0007669"/>
    <property type="project" value="UniProtKB-SubCell"/>
</dbReference>
<comment type="caution">
    <text evidence="8">Lacks conserved residue(s) required for the propagation of feature annotation.</text>
</comment>
<evidence type="ECO:0000256" key="11">
    <source>
        <dbReference type="SAM" id="SignalP"/>
    </source>
</evidence>
<dbReference type="Pfam" id="PF21222">
    <property type="entry name" value="Lamp2_2nd"/>
    <property type="match status" value="1"/>
</dbReference>
<organism evidence="14 15">
    <name type="scientific">Perca flavescens</name>
    <name type="common">American yellow perch</name>
    <name type="synonym">Morone flavescens</name>
    <dbReference type="NCBI Taxonomy" id="8167"/>
    <lineage>
        <taxon>Eukaryota</taxon>
        <taxon>Metazoa</taxon>
        <taxon>Chordata</taxon>
        <taxon>Craniata</taxon>
        <taxon>Vertebrata</taxon>
        <taxon>Euteleostomi</taxon>
        <taxon>Actinopterygii</taxon>
        <taxon>Neopterygii</taxon>
        <taxon>Teleostei</taxon>
        <taxon>Neoteleostei</taxon>
        <taxon>Acanthomorphata</taxon>
        <taxon>Eupercaria</taxon>
        <taxon>Perciformes</taxon>
        <taxon>Percoidei</taxon>
        <taxon>Percidae</taxon>
        <taxon>Percinae</taxon>
        <taxon>Perca</taxon>
    </lineage>
</organism>
<evidence type="ECO:0008006" key="16">
    <source>
        <dbReference type="Google" id="ProtNLM"/>
    </source>
</evidence>
<dbReference type="Pfam" id="PF01299">
    <property type="entry name" value="Lamp2-like_luminal"/>
    <property type="match status" value="1"/>
</dbReference>
<evidence type="ECO:0000259" key="13">
    <source>
        <dbReference type="Pfam" id="PF21222"/>
    </source>
</evidence>
<evidence type="ECO:0000256" key="9">
    <source>
        <dbReference type="SAM" id="MobiDB-lite"/>
    </source>
</evidence>
<dbReference type="PANTHER" id="PTHR11506:SF2">
    <property type="entry name" value="MACROSIALIN"/>
    <property type="match status" value="1"/>
</dbReference>
<dbReference type="PRINTS" id="PR00336">
    <property type="entry name" value="LYSASSOCTDMP"/>
</dbReference>
<dbReference type="Gene3D" id="2.40.160.110">
    <property type="match status" value="1"/>
</dbReference>
<name>A0A484C8K9_PERFV</name>
<comment type="subcellular location">
    <subcellularLocation>
        <location evidence="1">Endosome membrane</location>
        <topology evidence="1">Single-pass type I membrane protein</topology>
    </subcellularLocation>
    <subcellularLocation>
        <location evidence="8">Lysosome membrane</location>
        <topology evidence="8">Single-pass type I membrane protein</topology>
    </subcellularLocation>
</comment>
<protein>
    <recommendedName>
        <fullName evidence="16">Lysosome-associated membrane glycoprotein 1</fullName>
    </recommendedName>
</protein>
<keyword evidence="7" id="KW-0325">Glycoprotein</keyword>
<evidence type="ECO:0000256" key="5">
    <source>
        <dbReference type="ARBA" id="ARBA00022989"/>
    </source>
</evidence>
<dbReference type="STRING" id="8167.A0A484C8K9"/>
<dbReference type="GO" id="GO:0072594">
    <property type="term" value="P:establishment of protein localization to organelle"/>
    <property type="evidence" value="ECO:0007669"/>
    <property type="project" value="TreeGrafter"/>
</dbReference>
<keyword evidence="2 8" id="KW-0812">Transmembrane</keyword>
<gene>
    <name evidence="14" type="ORF">EPR50_G00200090</name>
</gene>
<dbReference type="Proteomes" id="UP000295070">
    <property type="component" value="Chromosome 19"/>
</dbReference>
<keyword evidence="8" id="KW-0458">Lysosome</keyword>
<keyword evidence="15" id="KW-1185">Reference proteome</keyword>
<dbReference type="GO" id="GO:0005886">
    <property type="term" value="C:plasma membrane"/>
    <property type="evidence" value="ECO:0007669"/>
    <property type="project" value="TreeGrafter"/>
</dbReference>
<feature type="disulfide bond" evidence="8">
    <location>
        <begin position="176"/>
        <end position="213"/>
    </location>
</feature>
<accession>A0A484C8K9</accession>
<keyword evidence="4" id="KW-0967">Endosome</keyword>
<feature type="domain" description="Lysosome-associated membrane glycoprotein 2-like luminal" evidence="12">
    <location>
        <begin position="60"/>
        <end position="201"/>
    </location>
</feature>
<comment type="caution">
    <text evidence="14">The sequence shown here is derived from an EMBL/GenBank/DDBJ whole genome shotgun (WGS) entry which is preliminary data.</text>
</comment>
<evidence type="ECO:0000256" key="1">
    <source>
        <dbReference type="ARBA" id="ARBA00004530"/>
    </source>
</evidence>
<dbReference type="AlphaFoldDB" id="A0A484C8K9"/>
<comment type="similarity">
    <text evidence="8">Belongs to the LAMP family.</text>
</comment>
<evidence type="ECO:0000256" key="4">
    <source>
        <dbReference type="ARBA" id="ARBA00022753"/>
    </source>
</evidence>
<keyword evidence="6 8" id="KW-0472">Membrane</keyword>
<dbReference type="InterPro" id="IPR002000">
    <property type="entry name" value="Lysosome-assoc_membr_glycop"/>
</dbReference>
<feature type="region of interest" description="Disordered" evidence="9">
    <location>
        <begin position="25"/>
        <end position="63"/>
    </location>
</feature>
<sequence length="255" mass="27797">MKTAVVFAFLACLAVSALSLAEDEKNSKPPATMSPAFEFSPQTSSVPATTPKPPTTTPKRNYSLTDEKTKVMCVKAHIALQIRLATPKANGTFIVQPDKTNAVGGCQATKVNLTLQFKEGNITFMFNKNTEKVYVDALSFTLNYPLDKKVANGPPYIGKANSTNLFAARIGHSYSCKNESLDMGNGLYLDITHDQMQAFNLTKSNEFGTPDYCPAEKPDYRVAIAVGVTLLVLIIIVVVAYLLGRRKRADGYQSL</sequence>
<feature type="domain" description="Lysosome-associated membrane glycoprotein 2-like transmembrane" evidence="13">
    <location>
        <begin position="224"/>
        <end position="253"/>
    </location>
</feature>
<evidence type="ECO:0000256" key="8">
    <source>
        <dbReference type="PROSITE-ProRule" id="PRU00740"/>
    </source>
</evidence>
<dbReference type="EMBL" id="SCKG01000019">
    <property type="protein sequence ID" value="TDH00017.1"/>
    <property type="molecule type" value="Genomic_DNA"/>
</dbReference>
<keyword evidence="5 10" id="KW-1133">Transmembrane helix</keyword>
<feature type="transmembrane region" description="Helical" evidence="10">
    <location>
        <begin position="222"/>
        <end position="243"/>
    </location>
</feature>
<dbReference type="InterPro" id="IPR048528">
    <property type="entry name" value="Lamp2-like_luminal"/>
</dbReference>
<evidence type="ECO:0000256" key="7">
    <source>
        <dbReference type="ARBA" id="ARBA00023180"/>
    </source>
</evidence>
<dbReference type="PROSITE" id="PS51407">
    <property type="entry name" value="LAMP_3"/>
    <property type="match status" value="1"/>
</dbReference>
<keyword evidence="8" id="KW-1015">Disulfide bond</keyword>
<evidence type="ECO:0000256" key="10">
    <source>
        <dbReference type="SAM" id="Phobius"/>
    </source>
</evidence>
<evidence type="ECO:0000256" key="3">
    <source>
        <dbReference type="ARBA" id="ARBA00022729"/>
    </source>
</evidence>
<proteinExistence type="inferred from homology"/>
<feature type="signal peptide" evidence="11">
    <location>
        <begin position="1"/>
        <end position="21"/>
    </location>
</feature>
<evidence type="ECO:0000259" key="12">
    <source>
        <dbReference type="Pfam" id="PF01299"/>
    </source>
</evidence>
<reference evidence="14 15" key="1">
    <citation type="submission" date="2019-01" db="EMBL/GenBank/DDBJ databases">
        <title>A chromosome-scale genome assembly of the yellow perch, Perca flavescens.</title>
        <authorList>
            <person name="Feron R."/>
            <person name="Morvezen R."/>
            <person name="Bestin A."/>
            <person name="Haffray P."/>
            <person name="Klopp C."/>
            <person name="Zahm M."/>
            <person name="Cabau C."/>
            <person name="Roques C."/>
            <person name="Donnadieu C."/>
            <person name="Bouchez O."/>
            <person name="Christie M."/>
            <person name="Larson W."/>
            <person name="Guiguen Y."/>
        </authorList>
    </citation>
    <scope>NUCLEOTIDE SEQUENCE [LARGE SCALE GENOMIC DNA]</scope>
    <source>
        <strain evidence="14">YP-PL-M2</strain>
        <tissue evidence="14">Blood</tissue>
    </source>
</reference>
<dbReference type="GO" id="GO:0031902">
    <property type="term" value="C:late endosome membrane"/>
    <property type="evidence" value="ECO:0007669"/>
    <property type="project" value="TreeGrafter"/>
</dbReference>
<evidence type="ECO:0000313" key="14">
    <source>
        <dbReference type="EMBL" id="TDH00017.1"/>
    </source>
</evidence>
<dbReference type="InterPro" id="IPR048524">
    <property type="entry name" value="Lamp2-like_TM"/>
</dbReference>